<evidence type="ECO:0000256" key="1">
    <source>
        <dbReference type="SAM" id="Coils"/>
    </source>
</evidence>
<dbReference type="EMBL" id="FN656725">
    <property type="protein sequence ID" value="CBY41908.1"/>
    <property type="molecule type" value="Genomic_DNA"/>
</dbReference>
<dbReference type="Proteomes" id="UP000001307">
    <property type="component" value="Unassembled WGS sequence"/>
</dbReference>
<name>E4XR88_OIKDI</name>
<keyword evidence="4" id="KW-1185">Reference proteome</keyword>
<organism evidence="2">
    <name type="scientific">Oikopleura dioica</name>
    <name type="common">Tunicate</name>
    <dbReference type="NCBI Taxonomy" id="34765"/>
    <lineage>
        <taxon>Eukaryota</taxon>
        <taxon>Metazoa</taxon>
        <taxon>Chordata</taxon>
        <taxon>Tunicata</taxon>
        <taxon>Appendicularia</taxon>
        <taxon>Copelata</taxon>
        <taxon>Oikopleuridae</taxon>
        <taxon>Oikopleura</taxon>
    </lineage>
</organism>
<dbReference type="EMBL" id="FN653115">
    <property type="protein sequence ID" value="CBY12304.1"/>
    <property type="molecule type" value="Genomic_DNA"/>
</dbReference>
<feature type="coiled-coil region" evidence="1">
    <location>
        <begin position="116"/>
        <end position="186"/>
    </location>
</feature>
<accession>E4XR88</accession>
<sequence>MAAQDYVVPPSLTYRTDSSRRSDRINTVVRDLRSSVASYRDEERRLNESTRYPESVRSGADNQYDNKLQKQNEILTKQLMFYRAQAGDLDKKLREATNLLESTVLEIQSKPGIGNSEELYLENQELKKRLQEILIKGGQADKIGTIGYSRQIAGLKQRIDKQNGELEASKVLYNQLRKKFDELNESVSVVEAGNVIRRGDDIRYKNTKYCIKIS</sequence>
<dbReference type="AlphaFoldDB" id="E4XR88"/>
<keyword evidence="1" id="KW-0175">Coiled coil</keyword>
<protein>
    <submittedName>
        <fullName evidence="2">Uncharacterized protein</fullName>
    </submittedName>
</protein>
<gene>
    <name evidence="2" type="ORF">GSOID_T00001665001</name>
    <name evidence="3" type="ORF">GSOID_T00024004001</name>
</gene>
<proteinExistence type="predicted"/>
<reference evidence="2" key="1">
    <citation type="journal article" date="2010" name="Science">
        <title>Plasticity of animal genome architecture unmasked by rapid evolution of a pelagic tunicate.</title>
        <authorList>
            <person name="Denoeud F."/>
            <person name="Henriet S."/>
            <person name="Mungpakdee S."/>
            <person name="Aury J.M."/>
            <person name="Da Silva C."/>
            <person name="Brinkmann H."/>
            <person name="Mikhaleva J."/>
            <person name="Olsen L.C."/>
            <person name="Jubin C."/>
            <person name="Canestro C."/>
            <person name="Bouquet J.M."/>
            <person name="Danks G."/>
            <person name="Poulain J."/>
            <person name="Campsteijn C."/>
            <person name="Adamski M."/>
            <person name="Cross I."/>
            <person name="Yadetie F."/>
            <person name="Muffato M."/>
            <person name="Louis A."/>
            <person name="Butcher S."/>
            <person name="Tsagkogeorga G."/>
            <person name="Konrad A."/>
            <person name="Singh S."/>
            <person name="Jensen M.F."/>
            <person name="Cong E.H."/>
            <person name="Eikeseth-Otteraa H."/>
            <person name="Noel B."/>
            <person name="Anthouard V."/>
            <person name="Porcel B.M."/>
            <person name="Kachouri-Lafond R."/>
            <person name="Nishino A."/>
            <person name="Ugolini M."/>
            <person name="Chourrout P."/>
            <person name="Nishida H."/>
            <person name="Aasland R."/>
            <person name="Huzurbazar S."/>
            <person name="Westhof E."/>
            <person name="Delsuc F."/>
            <person name="Lehrach H."/>
            <person name="Reinhardt R."/>
            <person name="Weissenbach J."/>
            <person name="Roy S.W."/>
            <person name="Artiguenave F."/>
            <person name="Postlethwait J.H."/>
            <person name="Manak J.R."/>
            <person name="Thompson E.M."/>
            <person name="Jaillon O."/>
            <person name="Du Pasquier L."/>
            <person name="Boudinot P."/>
            <person name="Liberles D.A."/>
            <person name="Volff J.N."/>
            <person name="Philippe H."/>
            <person name="Lenhard B."/>
            <person name="Roest Crollius H."/>
            <person name="Wincker P."/>
            <person name="Chourrout D."/>
        </authorList>
    </citation>
    <scope>NUCLEOTIDE SEQUENCE [LARGE SCALE GENOMIC DNA]</scope>
</reference>
<evidence type="ECO:0000313" key="3">
    <source>
        <dbReference type="EMBL" id="CBY41908.1"/>
    </source>
</evidence>
<dbReference type="InParanoid" id="E4XR88"/>
<evidence type="ECO:0000313" key="2">
    <source>
        <dbReference type="EMBL" id="CBY12304.1"/>
    </source>
</evidence>
<dbReference type="OrthoDB" id="10425504at2759"/>
<evidence type="ECO:0000313" key="4">
    <source>
        <dbReference type="Proteomes" id="UP000001307"/>
    </source>
</evidence>
<dbReference type="Proteomes" id="UP000011014">
    <property type="component" value="Unassembled WGS sequence"/>
</dbReference>